<dbReference type="InterPro" id="IPR052144">
    <property type="entry name" value="piRNA_biogenesis_EXD1"/>
</dbReference>
<name>A0A1Y1KI46_PHOPY</name>
<reference evidence="2" key="1">
    <citation type="journal article" date="2016" name="Sci. Rep.">
        <title>Molecular characterization of firefly nuptial gifts: a multi-omics approach sheds light on postcopulatory sexual selection.</title>
        <authorList>
            <person name="Al-Wathiqui N."/>
            <person name="Fallon T.R."/>
            <person name="South A."/>
            <person name="Weng J.K."/>
            <person name="Lewis S.M."/>
        </authorList>
    </citation>
    <scope>NUCLEOTIDE SEQUENCE</scope>
</reference>
<proteinExistence type="predicted"/>
<evidence type="ECO:0000313" key="2">
    <source>
        <dbReference type="EMBL" id="JAV59066.1"/>
    </source>
</evidence>
<feature type="domain" description="3'-5' exonuclease" evidence="1">
    <location>
        <begin position="147"/>
        <end position="280"/>
    </location>
</feature>
<reference evidence="3 4" key="2">
    <citation type="journal article" date="2018" name="Elife">
        <title>Firefly genomes illuminate parallel origins of bioluminescence in beetles.</title>
        <authorList>
            <person name="Fallon T.R."/>
            <person name="Lower S.E."/>
            <person name="Chang C.H."/>
            <person name="Bessho-Uehara M."/>
            <person name="Martin G.J."/>
            <person name="Bewick A.J."/>
            <person name="Behringer M."/>
            <person name="Debat H.J."/>
            <person name="Wong I."/>
            <person name="Day J.C."/>
            <person name="Suvorov A."/>
            <person name="Silva C.J."/>
            <person name="Stanger-Hall K.F."/>
            <person name="Hall D.W."/>
            <person name="Schmitz R.J."/>
            <person name="Nelson D.R."/>
            <person name="Lewis S.M."/>
            <person name="Shigenobu S."/>
            <person name="Bybee S.M."/>
            <person name="Larracuente A.M."/>
            <person name="Oba Y."/>
            <person name="Weng J.K."/>
        </authorList>
    </citation>
    <scope>NUCLEOTIDE SEQUENCE [LARGE SCALE GENOMIC DNA]</scope>
    <source>
        <strain evidence="3">1611_PpyrPB1</strain>
        <tissue evidence="3">Whole body</tissue>
    </source>
</reference>
<dbReference type="AlphaFoldDB" id="A0A1Y1KI46"/>
<dbReference type="GO" id="GO:0034587">
    <property type="term" value="P:piRNA processing"/>
    <property type="evidence" value="ECO:0007669"/>
    <property type="project" value="TreeGrafter"/>
</dbReference>
<evidence type="ECO:0000259" key="1">
    <source>
        <dbReference type="Pfam" id="PF01612"/>
    </source>
</evidence>
<protein>
    <recommendedName>
        <fullName evidence="1">3'-5' exonuclease domain-containing protein</fullName>
    </recommendedName>
</protein>
<evidence type="ECO:0000313" key="4">
    <source>
        <dbReference type="Proteomes" id="UP000327044"/>
    </source>
</evidence>
<organism evidence="2">
    <name type="scientific">Photinus pyralis</name>
    <name type="common">Common eastern firefly</name>
    <name type="synonym">Lampyris pyralis</name>
    <dbReference type="NCBI Taxonomy" id="7054"/>
    <lineage>
        <taxon>Eukaryota</taxon>
        <taxon>Metazoa</taxon>
        <taxon>Ecdysozoa</taxon>
        <taxon>Arthropoda</taxon>
        <taxon>Hexapoda</taxon>
        <taxon>Insecta</taxon>
        <taxon>Pterygota</taxon>
        <taxon>Neoptera</taxon>
        <taxon>Endopterygota</taxon>
        <taxon>Coleoptera</taxon>
        <taxon>Polyphaga</taxon>
        <taxon>Elateriformia</taxon>
        <taxon>Elateroidea</taxon>
        <taxon>Lampyridae</taxon>
        <taxon>Lampyrinae</taxon>
        <taxon>Photinus</taxon>
    </lineage>
</organism>
<dbReference type="GO" id="GO:1990923">
    <property type="term" value="C:PET complex"/>
    <property type="evidence" value="ECO:0007669"/>
    <property type="project" value="TreeGrafter"/>
</dbReference>
<dbReference type="InterPro" id="IPR036397">
    <property type="entry name" value="RNaseH_sf"/>
</dbReference>
<accession>A0A1Y1KI46</accession>
<dbReference type="InParanoid" id="A0A1Y1KI46"/>
<dbReference type="Proteomes" id="UP000327044">
    <property type="component" value="Unassembled WGS sequence"/>
</dbReference>
<evidence type="ECO:0000313" key="3">
    <source>
        <dbReference type="EMBL" id="KAB0793764.1"/>
    </source>
</evidence>
<dbReference type="EMBL" id="VVIM01000009">
    <property type="protein sequence ID" value="KAB0793764.1"/>
    <property type="molecule type" value="Genomic_DNA"/>
</dbReference>
<dbReference type="Pfam" id="PF01612">
    <property type="entry name" value="DNA_pol_A_exo1"/>
    <property type="match status" value="1"/>
</dbReference>
<dbReference type="OrthoDB" id="26838at2759"/>
<gene>
    <name evidence="3" type="ORF">PPYR_13384</name>
</gene>
<dbReference type="SUPFAM" id="SSF53098">
    <property type="entry name" value="Ribonuclease H-like"/>
    <property type="match status" value="1"/>
</dbReference>
<dbReference type="PANTHER" id="PTHR46628:SF1">
    <property type="entry name" value="PIRNA BIOGENESIS PROTEIN EXD1"/>
    <property type="match status" value="1"/>
</dbReference>
<dbReference type="PANTHER" id="PTHR46628">
    <property type="entry name" value="PIRNA BIOGENESIS PROTEIN EXD1"/>
    <property type="match status" value="1"/>
</dbReference>
<dbReference type="Gene3D" id="3.30.420.10">
    <property type="entry name" value="Ribonuclease H-like superfamily/Ribonuclease H"/>
    <property type="match status" value="1"/>
</dbReference>
<sequence>MNFPYDIGERVVVELKNSCLVEGDYSTSTDTRVELINVDDWAYRNLFKGPLSFYFSEIASIKVLHPDWSENNEHKQCKRTDLINLPLSEFVRLRDMSREYVYLPVVDQKYVKAIEYIRGCECIGIAAFGFNLFDMKALALLVLTSWDRVFIFDLLSYRRVHFPPDLKEILESEFIKKVGHGLLEPIEFFWHYYKVAIKNIFDTQLADLKLQKHEKDSAVMLRSLPNCLNLYFNFPASILSNVENIELKQLQERPLQESTKVYVSMLAAYLIVLYNKQEKLLLAQYYELVEEQTKLIKE</sequence>
<dbReference type="InterPro" id="IPR012337">
    <property type="entry name" value="RNaseH-like_sf"/>
</dbReference>
<keyword evidence="4" id="KW-1185">Reference proteome</keyword>
<dbReference type="GO" id="GO:0008408">
    <property type="term" value="F:3'-5' exonuclease activity"/>
    <property type="evidence" value="ECO:0007669"/>
    <property type="project" value="InterPro"/>
</dbReference>
<dbReference type="GO" id="GO:0003676">
    <property type="term" value="F:nucleic acid binding"/>
    <property type="evidence" value="ECO:0007669"/>
    <property type="project" value="InterPro"/>
</dbReference>
<dbReference type="InterPro" id="IPR002562">
    <property type="entry name" value="3'-5'_exonuclease_dom"/>
</dbReference>
<dbReference type="EMBL" id="GEZM01086682">
    <property type="protein sequence ID" value="JAV59066.1"/>
    <property type="molecule type" value="Transcribed_RNA"/>
</dbReference>
<reference evidence="3" key="3">
    <citation type="submission" date="2019-08" db="EMBL/GenBank/DDBJ databases">
        <authorList>
            <consortium name="Photinus pyralis genome working group"/>
            <person name="Fallon T.R."/>
            <person name="Sander Lower S.E."/>
            <person name="Weng J.-K."/>
        </authorList>
    </citation>
    <scope>NUCLEOTIDE SEQUENCE</scope>
    <source>
        <strain evidence="3">1611_PpyrPB1</strain>
        <tissue evidence="3">Whole body</tissue>
    </source>
</reference>